<name>A0A840S1J2_9BURK</name>
<accession>A0A840S1J2</accession>
<reference evidence="1 2" key="1">
    <citation type="submission" date="2020-08" db="EMBL/GenBank/DDBJ databases">
        <title>Genomic Encyclopedia of Type Strains, Phase IV (KMG-IV): sequencing the most valuable type-strain genomes for metagenomic binning, comparative biology and taxonomic classification.</title>
        <authorList>
            <person name="Goeker M."/>
        </authorList>
    </citation>
    <scope>NUCLEOTIDE SEQUENCE [LARGE SCALE GENOMIC DNA]</scope>
    <source>
        <strain evidence="1 2">DSM 23240</strain>
    </source>
</reference>
<comment type="caution">
    <text evidence="1">The sequence shown here is derived from an EMBL/GenBank/DDBJ whole genome shotgun (WGS) entry which is preliminary data.</text>
</comment>
<proteinExistence type="predicted"/>
<dbReference type="EMBL" id="JACHHQ010000017">
    <property type="protein sequence ID" value="MBB5202561.1"/>
    <property type="molecule type" value="Genomic_DNA"/>
</dbReference>
<keyword evidence="2" id="KW-1185">Reference proteome</keyword>
<evidence type="ECO:0000313" key="1">
    <source>
        <dbReference type="EMBL" id="MBB5202561.1"/>
    </source>
</evidence>
<gene>
    <name evidence="1" type="ORF">HNR39_004429</name>
</gene>
<dbReference type="AlphaFoldDB" id="A0A840S1J2"/>
<protein>
    <submittedName>
        <fullName evidence="1">Uncharacterized protein</fullName>
    </submittedName>
</protein>
<evidence type="ECO:0000313" key="2">
    <source>
        <dbReference type="Proteomes" id="UP000571084"/>
    </source>
</evidence>
<organism evidence="1 2">
    <name type="scientific">Glaciimonas immobilis</name>
    <dbReference type="NCBI Taxonomy" id="728004"/>
    <lineage>
        <taxon>Bacteria</taxon>
        <taxon>Pseudomonadati</taxon>
        <taxon>Pseudomonadota</taxon>
        <taxon>Betaproteobacteria</taxon>
        <taxon>Burkholderiales</taxon>
        <taxon>Oxalobacteraceae</taxon>
        <taxon>Glaciimonas</taxon>
    </lineage>
</organism>
<dbReference type="Proteomes" id="UP000571084">
    <property type="component" value="Unassembled WGS sequence"/>
</dbReference>
<sequence length="82" mass="9333">MSPELIIDMWSRTNHQMPRVTLEDIIEMLATEIAKISDKLSEEELYRMIAVGALLYQRTHKEMGSVSADALFRKSTYRGGSA</sequence>